<keyword evidence="3" id="KW-1185">Reference proteome</keyword>
<evidence type="ECO:0000259" key="1">
    <source>
        <dbReference type="PROSITE" id="PS50943"/>
    </source>
</evidence>
<dbReference type="GO" id="GO:0003677">
    <property type="term" value="F:DNA binding"/>
    <property type="evidence" value="ECO:0007669"/>
    <property type="project" value="InterPro"/>
</dbReference>
<dbReference type="PATRIC" id="fig|1072256.5.peg.468"/>
<dbReference type="KEGG" id="cut:CUTER_02365"/>
<gene>
    <name evidence="2" type="ORF">CUTER_02365</name>
</gene>
<proteinExistence type="predicted"/>
<protein>
    <submittedName>
        <fullName evidence="2">Helix-turn-helix protein</fullName>
    </submittedName>
</protein>
<dbReference type="SUPFAM" id="SSF47413">
    <property type="entry name" value="lambda repressor-like DNA-binding domains"/>
    <property type="match status" value="1"/>
</dbReference>
<dbReference type="AlphaFoldDB" id="A0A0G3HET8"/>
<reference evidence="3" key="2">
    <citation type="submission" date="2015-05" db="EMBL/GenBank/DDBJ databases">
        <title>Complete genome sequence of Corynebacterium uterequi DSM 45634, isolated from the uterus of a maiden mare.</title>
        <authorList>
            <person name="Ruckert C."/>
            <person name="Albersmeier A."/>
            <person name="Winkler A."/>
            <person name="Tauch A."/>
        </authorList>
    </citation>
    <scope>NUCLEOTIDE SEQUENCE [LARGE SCALE GENOMIC DNA]</scope>
    <source>
        <strain evidence="3">DSM 45634</strain>
    </source>
</reference>
<dbReference type="Proteomes" id="UP000035548">
    <property type="component" value="Chromosome"/>
</dbReference>
<reference evidence="2 3" key="1">
    <citation type="journal article" date="2015" name="Genome Announc.">
        <title>Virulence Factor Genes Detected in the Complete Genome Sequence of Corynebacterium uterequi DSM 45634, Isolated from the Uterus of a Maiden Mare.</title>
        <authorList>
            <person name="Ruckert C."/>
            <person name="Kriete M."/>
            <person name="Jaenicke S."/>
            <person name="Winkler A."/>
            <person name="Tauch A."/>
        </authorList>
    </citation>
    <scope>NUCLEOTIDE SEQUENCE [LARGE SCALE GENOMIC DNA]</scope>
    <source>
        <strain evidence="2 3">DSM 45634</strain>
    </source>
</reference>
<organism evidence="2 3">
    <name type="scientific">Corynebacterium uterequi</name>
    <dbReference type="NCBI Taxonomy" id="1072256"/>
    <lineage>
        <taxon>Bacteria</taxon>
        <taxon>Bacillati</taxon>
        <taxon>Actinomycetota</taxon>
        <taxon>Actinomycetes</taxon>
        <taxon>Mycobacteriales</taxon>
        <taxon>Corynebacteriaceae</taxon>
        <taxon>Corynebacterium</taxon>
    </lineage>
</organism>
<dbReference type="InterPro" id="IPR010982">
    <property type="entry name" value="Lambda_DNA-bd_dom_sf"/>
</dbReference>
<sequence>MRDTRVMRGISQQRLARLAGLSRNALGQLESPDGPSPRVSTLYKVAFALDVPPMVILPAVGLPVFGQCPVERPPYAVSWPCSPADVEPFDASLKWGLHPDD</sequence>
<evidence type="ECO:0000313" key="3">
    <source>
        <dbReference type="Proteomes" id="UP000035548"/>
    </source>
</evidence>
<dbReference type="PROSITE" id="PS50943">
    <property type="entry name" value="HTH_CROC1"/>
    <property type="match status" value="1"/>
</dbReference>
<evidence type="ECO:0000313" key="2">
    <source>
        <dbReference type="EMBL" id="AKK10488.1"/>
    </source>
</evidence>
<name>A0A0G3HET8_9CORY</name>
<dbReference type="Pfam" id="PF01381">
    <property type="entry name" value="HTH_3"/>
    <property type="match status" value="1"/>
</dbReference>
<dbReference type="CDD" id="cd00093">
    <property type="entry name" value="HTH_XRE"/>
    <property type="match status" value="1"/>
</dbReference>
<dbReference type="Gene3D" id="1.10.260.40">
    <property type="entry name" value="lambda repressor-like DNA-binding domains"/>
    <property type="match status" value="1"/>
</dbReference>
<accession>A0A0G3HET8</accession>
<dbReference type="STRING" id="1072256.CUTER_02365"/>
<dbReference type="EMBL" id="CP011546">
    <property type="protein sequence ID" value="AKK10488.1"/>
    <property type="molecule type" value="Genomic_DNA"/>
</dbReference>
<feature type="domain" description="HTH cro/C1-type" evidence="1">
    <location>
        <begin position="1"/>
        <end position="57"/>
    </location>
</feature>
<dbReference type="InterPro" id="IPR001387">
    <property type="entry name" value="Cro/C1-type_HTH"/>
</dbReference>